<proteinExistence type="predicted"/>
<evidence type="ECO:0000313" key="2">
    <source>
        <dbReference type="EMBL" id="ELY79200.1"/>
    </source>
</evidence>
<keyword evidence="3" id="KW-1185">Reference proteome</keyword>
<evidence type="ECO:0000256" key="1">
    <source>
        <dbReference type="SAM" id="Phobius"/>
    </source>
</evidence>
<dbReference type="AlphaFoldDB" id="L9YY63"/>
<reference evidence="2 3" key="1">
    <citation type="journal article" date="2014" name="PLoS Genet.">
        <title>Phylogenetically driven sequencing of extremely halophilic archaea reveals strategies for static and dynamic osmo-response.</title>
        <authorList>
            <person name="Becker E.A."/>
            <person name="Seitzer P.M."/>
            <person name="Tritt A."/>
            <person name="Larsen D."/>
            <person name="Krusor M."/>
            <person name="Yao A.I."/>
            <person name="Wu D."/>
            <person name="Madern D."/>
            <person name="Eisen J.A."/>
            <person name="Darling A.E."/>
            <person name="Facciotti M.T."/>
        </authorList>
    </citation>
    <scope>NUCLEOTIDE SEQUENCE [LARGE SCALE GENOMIC DNA]</scope>
    <source>
        <strain evidence="2 3">JCM 14663</strain>
    </source>
</reference>
<keyword evidence="1" id="KW-0812">Transmembrane</keyword>
<gene>
    <name evidence="2" type="ORF">C486_12426</name>
</gene>
<keyword evidence="1" id="KW-0472">Membrane</keyword>
<organism evidence="2 3">
    <name type="scientific">Natrinema gari JCM 14663</name>
    <dbReference type="NCBI Taxonomy" id="1230459"/>
    <lineage>
        <taxon>Archaea</taxon>
        <taxon>Methanobacteriati</taxon>
        <taxon>Methanobacteriota</taxon>
        <taxon>Stenosarchaea group</taxon>
        <taxon>Halobacteria</taxon>
        <taxon>Halobacteriales</taxon>
        <taxon>Natrialbaceae</taxon>
        <taxon>Natrinema</taxon>
    </lineage>
</organism>
<comment type="caution">
    <text evidence="2">The sequence shown here is derived from an EMBL/GenBank/DDBJ whole genome shotgun (WGS) entry which is preliminary data.</text>
</comment>
<accession>L9YY63</accession>
<evidence type="ECO:0000313" key="3">
    <source>
        <dbReference type="Proteomes" id="UP000011592"/>
    </source>
</evidence>
<sequence>MSRLPSAGASMAVVGLSIVFVARWELLTAGPYWKGKYEPTTISVASLSSAKLGVNCSRTRQHVAASTPVRQIGLHRRLPGRDRCAVPTGLYGPL</sequence>
<dbReference type="Proteomes" id="UP000011592">
    <property type="component" value="Unassembled WGS sequence"/>
</dbReference>
<feature type="transmembrane region" description="Helical" evidence="1">
    <location>
        <begin position="6"/>
        <end position="26"/>
    </location>
</feature>
<dbReference type="EMBL" id="AOIJ01000052">
    <property type="protein sequence ID" value="ELY79200.1"/>
    <property type="molecule type" value="Genomic_DNA"/>
</dbReference>
<protein>
    <submittedName>
        <fullName evidence="2">Uncharacterized protein</fullName>
    </submittedName>
</protein>
<keyword evidence="1" id="KW-1133">Transmembrane helix</keyword>
<name>L9YY63_9EURY</name>